<name>A0A8J2X727_9STRA</name>
<sequence length="172" mass="18772">MDFTKGEYKGTCRRIGVPITRQNNWTDESAPRLRLPNTRPLTFWGFGASTSTRISISIASPALKSGHGLWTFASASFWSWPSNAEALRAGGRVSMVDAQARCGRVAARGVAVAAARRSRGAARRRSMVRSDVSASVVMNRTNATHTELLARRELPRTMLKCGQNSSLAAVRH</sequence>
<gene>
    <name evidence="1" type="ORF">PECAL_6P08030</name>
</gene>
<keyword evidence="2" id="KW-1185">Reference proteome</keyword>
<organism evidence="1 2">
    <name type="scientific">Pelagomonas calceolata</name>
    <dbReference type="NCBI Taxonomy" id="35677"/>
    <lineage>
        <taxon>Eukaryota</taxon>
        <taxon>Sar</taxon>
        <taxon>Stramenopiles</taxon>
        <taxon>Ochrophyta</taxon>
        <taxon>Pelagophyceae</taxon>
        <taxon>Pelagomonadales</taxon>
        <taxon>Pelagomonadaceae</taxon>
        <taxon>Pelagomonas</taxon>
    </lineage>
</organism>
<dbReference type="Proteomes" id="UP000789595">
    <property type="component" value="Unassembled WGS sequence"/>
</dbReference>
<proteinExistence type="predicted"/>
<protein>
    <submittedName>
        <fullName evidence="1">Uncharacterized protein</fullName>
    </submittedName>
</protein>
<evidence type="ECO:0000313" key="2">
    <source>
        <dbReference type="Proteomes" id="UP000789595"/>
    </source>
</evidence>
<evidence type="ECO:0000313" key="1">
    <source>
        <dbReference type="EMBL" id="CAH0379201.1"/>
    </source>
</evidence>
<reference evidence="1" key="1">
    <citation type="submission" date="2021-11" db="EMBL/GenBank/DDBJ databases">
        <authorList>
            <consortium name="Genoscope - CEA"/>
            <person name="William W."/>
        </authorList>
    </citation>
    <scope>NUCLEOTIDE SEQUENCE</scope>
</reference>
<accession>A0A8J2X727</accession>
<dbReference type="EMBL" id="CAKKNE010000006">
    <property type="protein sequence ID" value="CAH0379201.1"/>
    <property type="molecule type" value="Genomic_DNA"/>
</dbReference>
<dbReference type="AlphaFoldDB" id="A0A8J2X727"/>
<comment type="caution">
    <text evidence="1">The sequence shown here is derived from an EMBL/GenBank/DDBJ whole genome shotgun (WGS) entry which is preliminary data.</text>
</comment>